<keyword evidence="3" id="KW-1185">Reference proteome</keyword>
<comment type="caution">
    <text evidence="2">The sequence shown here is derived from an EMBL/GenBank/DDBJ whole genome shotgun (WGS) entry which is preliminary data.</text>
</comment>
<gene>
    <name evidence="2" type="ORF">RRF57_009682</name>
</gene>
<dbReference type="PANTHER" id="PTHR43712">
    <property type="entry name" value="PUTATIVE (AFU_ORTHOLOGUE AFUA_4G14580)-RELATED"/>
    <property type="match status" value="1"/>
</dbReference>
<sequence length="553" mass="59626">MSNSGPEALRPQVLPARSGTNPSSKGGRGGLGTEGDGAPQPQVLPAHKPLAKPATMNRGLGLVPQKRGPPSPRKLRQLIPLFGTSGAPEKCRRGQSLKATLRDYCDWKDADAACTKRALHPRLAAYSAELAASIETLAAHYRSHGLSAELSGTSATGATPRPIPFSTSLNEAYRFRKSILGQLAKIKSLLQDPADFLRDLATQTGETTSIYANHHGKNQVLACLRWLGDFQVLAFIPLEDSVAVRDVADLSGTPETHLTRVIHMMSTVGFLHQPGPGYVAHTTLSIPFVTNPSLLDASLFLSETAAPAALQMSSATQKFGMSDRMDETAYNLALSTPSAFASAYMQRPRLQRQWRAYLRFGAGDVEADLLDTLSLYDWNKLGSATVVETSDQLATCQQGHSTKTNQRITVEQRAPGALQTVLDAAIYIVHLDIASLAAPSTQVPARIVTELRANVGVLRANRQATFLLIMSPVLSSGSVAPDIQATSRLRDLAQWQLANGRGMDTEEFLKLLNGMGDSMGRFVVVDQYSAPNSALGVLEVRFQPHTQRQSEVS</sequence>
<evidence type="ECO:0000313" key="3">
    <source>
        <dbReference type="Proteomes" id="UP001305414"/>
    </source>
</evidence>
<reference evidence="2 3" key="1">
    <citation type="submission" date="2023-10" db="EMBL/GenBank/DDBJ databases">
        <title>Draft genome sequence of Xylaria bambusicola isolate GMP-LS, the root and basal stem rot pathogen of sugarcane in Indonesia.</title>
        <authorList>
            <person name="Selvaraj P."/>
            <person name="Muralishankar V."/>
            <person name="Muruganantham S."/>
            <person name="Sp S."/>
            <person name="Haryani S."/>
            <person name="Lau K.J.X."/>
            <person name="Naqvi N.I."/>
        </authorList>
    </citation>
    <scope>NUCLEOTIDE SEQUENCE [LARGE SCALE GENOMIC DNA]</scope>
    <source>
        <strain evidence="2">GMP-LS</strain>
    </source>
</reference>
<dbReference type="PANTHER" id="PTHR43712:SF15">
    <property type="entry name" value="MONODICTYPHENONE CLUSTER TRANSCRIPTIONAL COACTIVATOR MDPA"/>
    <property type="match status" value="1"/>
</dbReference>
<dbReference type="EMBL" id="JAWHQM010000037">
    <property type="protein sequence ID" value="KAK5633968.1"/>
    <property type="molecule type" value="Genomic_DNA"/>
</dbReference>
<dbReference type="Proteomes" id="UP001305414">
    <property type="component" value="Unassembled WGS sequence"/>
</dbReference>
<dbReference type="AlphaFoldDB" id="A0AAN7ZC32"/>
<feature type="compositionally biased region" description="Gly residues" evidence="1">
    <location>
        <begin position="26"/>
        <end position="35"/>
    </location>
</feature>
<dbReference type="InterPro" id="IPR036390">
    <property type="entry name" value="WH_DNA-bd_sf"/>
</dbReference>
<protein>
    <submittedName>
        <fullName evidence="2">Uncharacterized protein</fullName>
    </submittedName>
</protein>
<feature type="region of interest" description="Disordered" evidence="1">
    <location>
        <begin position="1"/>
        <end position="75"/>
    </location>
</feature>
<proteinExistence type="predicted"/>
<dbReference type="SUPFAM" id="SSF46785">
    <property type="entry name" value="Winged helix' DNA-binding domain"/>
    <property type="match status" value="1"/>
</dbReference>
<accession>A0AAN7ZC32</accession>
<organism evidence="2 3">
    <name type="scientific">Xylaria bambusicola</name>
    <dbReference type="NCBI Taxonomy" id="326684"/>
    <lineage>
        <taxon>Eukaryota</taxon>
        <taxon>Fungi</taxon>
        <taxon>Dikarya</taxon>
        <taxon>Ascomycota</taxon>
        <taxon>Pezizomycotina</taxon>
        <taxon>Sordariomycetes</taxon>
        <taxon>Xylariomycetidae</taxon>
        <taxon>Xylariales</taxon>
        <taxon>Xylariaceae</taxon>
        <taxon>Xylaria</taxon>
    </lineage>
</organism>
<evidence type="ECO:0000256" key="1">
    <source>
        <dbReference type="SAM" id="MobiDB-lite"/>
    </source>
</evidence>
<evidence type="ECO:0000313" key="2">
    <source>
        <dbReference type="EMBL" id="KAK5633968.1"/>
    </source>
</evidence>
<name>A0AAN7ZC32_9PEZI</name>